<dbReference type="Gramene" id="mRNA:HanXRQr2_Chr04g0174581">
    <property type="protein sequence ID" value="CDS:HanXRQr2_Chr04g0174581.1"/>
    <property type="gene ID" value="HanXRQr2_Chr04g0174581"/>
</dbReference>
<dbReference type="Proteomes" id="UP000215914">
    <property type="component" value="Unassembled WGS sequence"/>
</dbReference>
<protein>
    <submittedName>
        <fullName evidence="1">Uncharacterized protein</fullName>
    </submittedName>
</protein>
<reference evidence="1" key="1">
    <citation type="journal article" date="2017" name="Nature">
        <title>The sunflower genome provides insights into oil metabolism, flowering and Asterid evolution.</title>
        <authorList>
            <person name="Badouin H."/>
            <person name="Gouzy J."/>
            <person name="Grassa C.J."/>
            <person name="Murat F."/>
            <person name="Staton S.E."/>
            <person name="Cottret L."/>
            <person name="Lelandais-Briere C."/>
            <person name="Owens G.L."/>
            <person name="Carrere S."/>
            <person name="Mayjonade B."/>
            <person name="Legrand L."/>
            <person name="Gill N."/>
            <person name="Kane N.C."/>
            <person name="Bowers J.E."/>
            <person name="Hubner S."/>
            <person name="Bellec A."/>
            <person name="Berard A."/>
            <person name="Berges H."/>
            <person name="Blanchet N."/>
            <person name="Boniface M.C."/>
            <person name="Brunel D."/>
            <person name="Catrice O."/>
            <person name="Chaidir N."/>
            <person name="Claudel C."/>
            <person name="Donnadieu C."/>
            <person name="Faraut T."/>
            <person name="Fievet G."/>
            <person name="Helmstetter N."/>
            <person name="King M."/>
            <person name="Knapp S.J."/>
            <person name="Lai Z."/>
            <person name="Le Paslier M.C."/>
            <person name="Lippi Y."/>
            <person name="Lorenzon L."/>
            <person name="Mandel J.R."/>
            <person name="Marage G."/>
            <person name="Marchand G."/>
            <person name="Marquand E."/>
            <person name="Bret-Mestries E."/>
            <person name="Morien E."/>
            <person name="Nambeesan S."/>
            <person name="Nguyen T."/>
            <person name="Pegot-Espagnet P."/>
            <person name="Pouilly N."/>
            <person name="Raftis F."/>
            <person name="Sallet E."/>
            <person name="Schiex T."/>
            <person name="Thomas J."/>
            <person name="Vandecasteele C."/>
            <person name="Vares D."/>
            <person name="Vear F."/>
            <person name="Vautrin S."/>
            <person name="Crespi M."/>
            <person name="Mangin B."/>
            <person name="Burke J.M."/>
            <person name="Salse J."/>
            <person name="Munos S."/>
            <person name="Vincourt P."/>
            <person name="Rieseberg L.H."/>
            <person name="Langlade N.B."/>
        </authorList>
    </citation>
    <scope>NUCLEOTIDE SEQUENCE</scope>
    <source>
        <tissue evidence="1">Leaves</tissue>
    </source>
</reference>
<reference evidence="1" key="2">
    <citation type="submission" date="2020-06" db="EMBL/GenBank/DDBJ databases">
        <title>Helianthus annuus Genome sequencing and assembly Release 2.</title>
        <authorList>
            <person name="Gouzy J."/>
            <person name="Langlade N."/>
            <person name="Munos S."/>
        </authorList>
    </citation>
    <scope>NUCLEOTIDE SEQUENCE</scope>
    <source>
        <tissue evidence="1">Leaves</tissue>
    </source>
</reference>
<dbReference type="EMBL" id="MNCJ02000319">
    <property type="protein sequence ID" value="KAF5810855.1"/>
    <property type="molecule type" value="Genomic_DNA"/>
</dbReference>
<name>A0A9K3J8Q5_HELAN</name>
<dbReference type="AlphaFoldDB" id="A0A9K3J8Q5"/>
<evidence type="ECO:0000313" key="1">
    <source>
        <dbReference type="EMBL" id="KAF5810855.1"/>
    </source>
</evidence>
<gene>
    <name evidence="1" type="ORF">HanXRQr2_Chr04g0174581</name>
</gene>
<keyword evidence="2" id="KW-1185">Reference proteome</keyword>
<comment type="caution">
    <text evidence="1">The sequence shown here is derived from an EMBL/GenBank/DDBJ whole genome shotgun (WGS) entry which is preliminary data.</text>
</comment>
<sequence length="51" mass="5563">MQNSPSSPPQLPQYVCSCSSSLSTLSSIVFEVCPALNLCKYEHLTSANMRI</sequence>
<proteinExistence type="predicted"/>
<accession>A0A9K3J8Q5</accession>
<organism evidence="1 2">
    <name type="scientific">Helianthus annuus</name>
    <name type="common">Common sunflower</name>
    <dbReference type="NCBI Taxonomy" id="4232"/>
    <lineage>
        <taxon>Eukaryota</taxon>
        <taxon>Viridiplantae</taxon>
        <taxon>Streptophyta</taxon>
        <taxon>Embryophyta</taxon>
        <taxon>Tracheophyta</taxon>
        <taxon>Spermatophyta</taxon>
        <taxon>Magnoliopsida</taxon>
        <taxon>eudicotyledons</taxon>
        <taxon>Gunneridae</taxon>
        <taxon>Pentapetalae</taxon>
        <taxon>asterids</taxon>
        <taxon>campanulids</taxon>
        <taxon>Asterales</taxon>
        <taxon>Asteraceae</taxon>
        <taxon>Asteroideae</taxon>
        <taxon>Heliantheae alliance</taxon>
        <taxon>Heliantheae</taxon>
        <taxon>Helianthus</taxon>
    </lineage>
</organism>
<evidence type="ECO:0000313" key="2">
    <source>
        <dbReference type="Proteomes" id="UP000215914"/>
    </source>
</evidence>